<evidence type="ECO:0000256" key="6">
    <source>
        <dbReference type="ARBA" id="ARBA00023121"/>
    </source>
</evidence>
<evidence type="ECO:0000256" key="2">
    <source>
        <dbReference type="ARBA" id="ARBA00004749"/>
    </source>
</evidence>
<dbReference type="PANTHER" id="PTHR21427:SF19">
    <property type="entry name" value="UBIQUINONE BIOSYNTHESIS PROTEIN COQ9, MITOCHONDRIAL"/>
    <property type="match status" value="1"/>
</dbReference>
<dbReference type="GO" id="GO:0005739">
    <property type="term" value="C:mitochondrion"/>
    <property type="evidence" value="ECO:0007669"/>
    <property type="project" value="UniProtKB-SubCell"/>
</dbReference>
<organism evidence="10 11">
    <name type="scientific">Cichlidogyrus casuarinus</name>
    <dbReference type="NCBI Taxonomy" id="1844966"/>
    <lineage>
        <taxon>Eukaryota</taxon>
        <taxon>Metazoa</taxon>
        <taxon>Spiralia</taxon>
        <taxon>Lophotrochozoa</taxon>
        <taxon>Platyhelminthes</taxon>
        <taxon>Monogenea</taxon>
        <taxon>Monopisthocotylea</taxon>
        <taxon>Dactylogyridea</taxon>
        <taxon>Ancyrocephalidae</taxon>
        <taxon>Cichlidogyrus</taxon>
    </lineage>
</organism>
<proteinExistence type="inferred from homology"/>
<name>A0ABD2PJZ2_9PLAT</name>
<comment type="function">
    <text evidence="8">Membrane-associated protein that warps the membrane surface to access and bind aromatic isoprenes with high specificity, including ubiquinone (CoQ) isoprene intermediates and presents them directly to Coq7, therefore facilitating the Coq7-mediated hydroxylase step. Participates in the biosynthesis of coenzyme Q, also named ubiquinone, an essential lipid-soluble electron transporter for aerobic cellular respiration.</text>
</comment>
<keyword evidence="4 8" id="KW-0831">Ubiquinone biosynthesis</keyword>
<keyword evidence="5" id="KW-0809">Transit peptide</keyword>
<accession>A0ABD2PJZ2</accession>
<feature type="domain" description="COQ9 C-terminal" evidence="9">
    <location>
        <begin position="43"/>
        <end position="69"/>
    </location>
</feature>
<keyword evidence="7 8" id="KW-0496">Mitochondrion</keyword>
<evidence type="ECO:0000256" key="5">
    <source>
        <dbReference type="ARBA" id="ARBA00022946"/>
    </source>
</evidence>
<dbReference type="InterPro" id="IPR013718">
    <property type="entry name" value="COQ9_C"/>
</dbReference>
<comment type="caution">
    <text evidence="10">The sequence shown here is derived from an EMBL/GenBank/DDBJ whole genome shotgun (WGS) entry which is preliminary data.</text>
</comment>
<evidence type="ECO:0000256" key="7">
    <source>
        <dbReference type="ARBA" id="ARBA00023128"/>
    </source>
</evidence>
<dbReference type="InterPro" id="IPR012762">
    <property type="entry name" value="Ubiq_biosynth_COQ9"/>
</dbReference>
<keyword evidence="11" id="KW-1185">Reference proteome</keyword>
<dbReference type="AlphaFoldDB" id="A0ABD2PJZ2"/>
<dbReference type="Pfam" id="PF08511">
    <property type="entry name" value="COQ9"/>
    <property type="match status" value="1"/>
</dbReference>
<evidence type="ECO:0000256" key="1">
    <source>
        <dbReference type="ARBA" id="ARBA00004173"/>
    </source>
</evidence>
<dbReference type="EMBL" id="JBJKFK010006463">
    <property type="protein sequence ID" value="KAL3307801.1"/>
    <property type="molecule type" value="Genomic_DNA"/>
</dbReference>
<dbReference type="GO" id="GO:0006744">
    <property type="term" value="P:ubiquinone biosynthetic process"/>
    <property type="evidence" value="ECO:0007669"/>
    <property type="project" value="UniProtKB-UniRule"/>
</dbReference>
<evidence type="ECO:0000313" key="11">
    <source>
        <dbReference type="Proteomes" id="UP001626550"/>
    </source>
</evidence>
<comment type="pathway">
    <text evidence="2 8">Cofactor biosynthesis; ubiquinone biosynthesis.</text>
</comment>
<reference evidence="10 11" key="1">
    <citation type="submission" date="2024-11" db="EMBL/GenBank/DDBJ databases">
        <title>Adaptive evolution of stress response genes in parasites aligns with host niche diversity.</title>
        <authorList>
            <person name="Hahn C."/>
            <person name="Resl P."/>
        </authorList>
    </citation>
    <scope>NUCLEOTIDE SEQUENCE [LARGE SCALE GENOMIC DNA]</scope>
    <source>
        <strain evidence="10">EGGRZ-B1_66</strain>
        <tissue evidence="10">Body</tissue>
    </source>
</reference>
<feature type="non-terminal residue" evidence="10">
    <location>
        <position position="1"/>
    </location>
</feature>
<evidence type="ECO:0000256" key="8">
    <source>
        <dbReference type="RuleBase" id="RU366063"/>
    </source>
</evidence>
<keyword evidence="6 8" id="KW-0446">Lipid-binding</keyword>
<comment type="similarity">
    <text evidence="3 8">Belongs to the COQ9 family.</text>
</comment>
<evidence type="ECO:0000259" key="9">
    <source>
        <dbReference type="Pfam" id="PF08511"/>
    </source>
</evidence>
<comment type="subcellular location">
    <subcellularLocation>
        <location evidence="1 8">Mitochondrion</location>
    </subcellularLocation>
</comment>
<dbReference type="Proteomes" id="UP001626550">
    <property type="component" value="Unassembled WGS sequence"/>
</dbReference>
<evidence type="ECO:0000256" key="3">
    <source>
        <dbReference type="ARBA" id="ARBA00010766"/>
    </source>
</evidence>
<evidence type="ECO:0000313" key="10">
    <source>
        <dbReference type="EMBL" id="KAL3307801.1"/>
    </source>
</evidence>
<sequence>SFEKSQDLDTFLRRAVEARLRMLVPVKNQWSQAMALMALPQNAPTALGLLAELVDEIWAHAGDKSTDVSPRVN</sequence>
<gene>
    <name evidence="10" type="primary">COQ9_2</name>
    <name evidence="10" type="ORF">Ciccas_013675</name>
</gene>
<evidence type="ECO:0000256" key="4">
    <source>
        <dbReference type="ARBA" id="ARBA00022688"/>
    </source>
</evidence>
<dbReference type="GO" id="GO:0008289">
    <property type="term" value="F:lipid binding"/>
    <property type="evidence" value="ECO:0007669"/>
    <property type="project" value="UniProtKB-UniRule"/>
</dbReference>
<dbReference type="PANTHER" id="PTHR21427">
    <property type="entry name" value="UBIQUINONE BIOSYNTHESIS PROTEIN COQ9, MITOCHONDRIAL"/>
    <property type="match status" value="1"/>
</dbReference>
<keyword evidence="10" id="KW-0830">Ubiquinone</keyword>
<protein>
    <recommendedName>
        <fullName evidence="8">Ubiquinone biosynthesis protein</fullName>
    </recommendedName>
</protein>